<evidence type="ECO:0000256" key="3">
    <source>
        <dbReference type="ARBA" id="ARBA00022490"/>
    </source>
</evidence>
<feature type="domain" description="Sigma-54 factor interaction" evidence="17">
    <location>
        <begin position="146"/>
        <end position="375"/>
    </location>
</feature>
<dbReference type="SMART" id="SM00382">
    <property type="entry name" value="AAA"/>
    <property type="match status" value="1"/>
</dbReference>
<evidence type="ECO:0000256" key="13">
    <source>
        <dbReference type="ARBA" id="ARBA00023231"/>
    </source>
</evidence>
<keyword evidence="11" id="KW-0010">Activator</keyword>
<keyword evidence="5 16" id="KW-0597">Phosphoprotein</keyword>
<dbReference type="Gene3D" id="3.40.50.300">
    <property type="entry name" value="P-loop containing nucleotide triphosphate hydrolases"/>
    <property type="match status" value="1"/>
</dbReference>
<dbReference type="Pfam" id="PF02954">
    <property type="entry name" value="HTH_8"/>
    <property type="match status" value="1"/>
</dbReference>
<dbReference type="Pfam" id="PF00158">
    <property type="entry name" value="Sigma54_activat"/>
    <property type="match status" value="1"/>
</dbReference>
<evidence type="ECO:0000313" key="20">
    <source>
        <dbReference type="Proteomes" id="UP000320176"/>
    </source>
</evidence>
<evidence type="ECO:0000256" key="14">
    <source>
        <dbReference type="ARBA" id="ARBA00029881"/>
    </source>
</evidence>
<keyword evidence="3" id="KW-0963">Cytoplasm</keyword>
<keyword evidence="7" id="KW-0067">ATP-binding</keyword>
<dbReference type="SUPFAM" id="SSF46689">
    <property type="entry name" value="Homeodomain-like"/>
    <property type="match status" value="1"/>
</dbReference>
<keyword evidence="8" id="KW-0902">Two-component regulatory system</keyword>
<comment type="caution">
    <text evidence="19">The sequence shown here is derived from an EMBL/GenBank/DDBJ whole genome shotgun (WGS) entry which is preliminary data.</text>
</comment>
<dbReference type="PANTHER" id="PTHR32071">
    <property type="entry name" value="TRANSCRIPTIONAL REGULATORY PROTEIN"/>
    <property type="match status" value="1"/>
</dbReference>
<dbReference type="PANTHER" id="PTHR32071:SF95">
    <property type="entry name" value="DNA-BINDING TRANSCRIPTIONAL REGULATOR NTRC"/>
    <property type="match status" value="1"/>
</dbReference>
<evidence type="ECO:0000259" key="17">
    <source>
        <dbReference type="PROSITE" id="PS50045"/>
    </source>
</evidence>
<evidence type="ECO:0000256" key="9">
    <source>
        <dbReference type="ARBA" id="ARBA00023015"/>
    </source>
</evidence>
<keyword evidence="10" id="KW-0238">DNA-binding</keyword>
<dbReference type="GO" id="GO:0043565">
    <property type="term" value="F:sequence-specific DNA binding"/>
    <property type="evidence" value="ECO:0007669"/>
    <property type="project" value="InterPro"/>
</dbReference>
<reference evidence="19 20" key="1">
    <citation type="submission" date="2019-02" db="EMBL/GenBank/DDBJ databases">
        <title>Deep-cultivation of Planctomycetes and their phenomic and genomic characterization uncovers novel biology.</title>
        <authorList>
            <person name="Wiegand S."/>
            <person name="Jogler M."/>
            <person name="Boedeker C."/>
            <person name="Pinto D."/>
            <person name="Vollmers J."/>
            <person name="Rivas-Marin E."/>
            <person name="Kohn T."/>
            <person name="Peeters S.H."/>
            <person name="Heuer A."/>
            <person name="Rast P."/>
            <person name="Oberbeckmann S."/>
            <person name="Bunk B."/>
            <person name="Jeske O."/>
            <person name="Meyerdierks A."/>
            <person name="Storesund J.E."/>
            <person name="Kallscheuer N."/>
            <person name="Luecker S."/>
            <person name="Lage O.M."/>
            <person name="Pohl T."/>
            <person name="Merkel B.J."/>
            <person name="Hornburger P."/>
            <person name="Mueller R.-W."/>
            <person name="Bruemmer F."/>
            <person name="Labrenz M."/>
            <person name="Spormann A.M."/>
            <person name="Op Den Camp H."/>
            <person name="Overmann J."/>
            <person name="Amann R."/>
            <person name="Jetten M.S.M."/>
            <person name="Mascher T."/>
            <person name="Medema M.H."/>
            <person name="Devos D.P."/>
            <person name="Kaster A.-K."/>
            <person name="Ovreas L."/>
            <person name="Rohde M."/>
            <person name="Galperin M.Y."/>
            <person name="Jogler C."/>
        </authorList>
    </citation>
    <scope>NUCLEOTIDE SEQUENCE [LARGE SCALE GENOMIC DNA]</scope>
    <source>
        <strain evidence="19 20">Pla52n</strain>
    </source>
</reference>
<dbReference type="InterPro" id="IPR058031">
    <property type="entry name" value="AAA_lid_NorR"/>
</dbReference>
<evidence type="ECO:0000256" key="16">
    <source>
        <dbReference type="PROSITE-ProRule" id="PRU00169"/>
    </source>
</evidence>
<feature type="modified residue" description="4-aspartylphosphate" evidence="16">
    <location>
        <position position="52"/>
    </location>
</feature>
<evidence type="ECO:0000256" key="15">
    <source>
        <dbReference type="ARBA" id="ARBA00031910"/>
    </source>
</evidence>
<dbReference type="InterPro" id="IPR001789">
    <property type="entry name" value="Sig_transdc_resp-reg_receiver"/>
</dbReference>
<name>A0A5C6AG01_9BACT</name>
<dbReference type="GO" id="GO:0005737">
    <property type="term" value="C:cytoplasm"/>
    <property type="evidence" value="ECO:0007669"/>
    <property type="project" value="UniProtKB-SubCell"/>
</dbReference>
<dbReference type="CDD" id="cd00009">
    <property type="entry name" value="AAA"/>
    <property type="match status" value="1"/>
</dbReference>
<dbReference type="Gene3D" id="3.40.50.2300">
    <property type="match status" value="1"/>
</dbReference>
<accession>A0A5C6AG01</accession>
<evidence type="ECO:0000313" key="19">
    <source>
        <dbReference type="EMBL" id="TWT98357.1"/>
    </source>
</evidence>
<dbReference type="FunFam" id="3.40.50.300:FF:000006">
    <property type="entry name" value="DNA-binding transcriptional regulator NtrC"/>
    <property type="match status" value="1"/>
</dbReference>
<dbReference type="InterPro" id="IPR002197">
    <property type="entry name" value="HTH_Fis"/>
</dbReference>
<dbReference type="InterPro" id="IPR003593">
    <property type="entry name" value="AAA+_ATPase"/>
</dbReference>
<dbReference type="SUPFAM" id="SSF52540">
    <property type="entry name" value="P-loop containing nucleoside triphosphate hydrolases"/>
    <property type="match status" value="1"/>
</dbReference>
<evidence type="ECO:0000256" key="11">
    <source>
        <dbReference type="ARBA" id="ARBA00023159"/>
    </source>
</evidence>
<dbReference type="Pfam" id="PF25601">
    <property type="entry name" value="AAA_lid_14"/>
    <property type="match status" value="1"/>
</dbReference>
<dbReference type="CDD" id="cd00156">
    <property type="entry name" value="REC"/>
    <property type="match status" value="1"/>
</dbReference>
<evidence type="ECO:0000256" key="12">
    <source>
        <dbReference type="ARBA" id="ARBA00023163"/>
    </source>
</evidence>
<comment type="subcellular location">
    <subcellularLocation>
        <location evidence="1">Cytoplasm</location>
    </subcellularLocation>
</comment>
<keyword evidence="12" id="KW-0804">Transcription</keyword>
<evidence type="ECO:0000256" key="7">
    <source>
        <dbReference type="ARBA" id="ARBA00022840"/>
    </source>
</evidence>
<gene>
    <name evidence="19" type="primary">zraR_10</name>
    <name evidence="19" type="ORF">Pla52n_48690</name>
</gene>
<sequence length="495" mass="54615">MSKVVVIDDDPMVQELIAAALRDLPVEVSFADSAESGLAAIRTQEPDTLFLDIRLPDLSGIELTETIHALDPKLPIIFITASDDSNTAIEAMTVGAYELLLKPLDIGQIQEVASRAISARRMMQIPVRLSNDEDTSSNVMSDQDSMIGRSAAMLEVYKDIGRVAKQEVTVLICGESGTGKELVARAVYQHSLRSEKPFLAVNCAALSETLLESELFGHEKGAFTGADRRRIGKFEQCDGGTIFLDEVGDMSPSVQGKVLRLLQEQRFERVGGRDTIQTDVRIISATNRDFEQMIQDGDFRLDLYHRLNGYRIDLPPLRDRGDDIVKLLDFLLTKYANEAAKDIQGIAAETLELLKSYDWPGNIREMQSVIRKAILKSTGPVLVPDCLPSEICGQVNTTTQDSRDAQSPLQESASRPNTEINDAVDLVAFVDQCRNAKSTSLYADALEFMERYLIARVLEESAGNQSKAAADLGISRGSLRKKVRELGLSIEHHVE</sequence>
<evidence type="ECO:0000256" key="1">
    <source>
        <dbReference type="ARBA" id="ARBA00004496"/>
    </source>
</evidence>
<dbReference type="InterPro" id="IPR011006">
    <property type="entry name" value="CheY-like_superfamily"/>
</dbReference>
<keyword evidence="6" id="KW-0547">Nucleotide-binding</keyword>
<dbReference type="AlphaFoldDB" id="A0A5C6AG01"/>
<dbReference type="PROSITE" id="PS00675">
    <property type="entry name" value="SIGMA54_INTERACT_1"/>
    <property type="match status" value="1"/>
</dbReference>
<dbReference type="EMBL" id="SJPN01000006">
    <property type="protein sequence ID" value="TWT98357.1"/>
    <property type="molecule type" value="Genomic_DNA"/>
</dbReference>
<keyword evidence="9" id="KW-0805">Transcription regulation</keyword>
<dbReference type="InterPro" id="IPR002078">
    <property type="entry name" value="Sigma_54_int"/>
</dbReference>
<dbReference type="PRINTS" id="PR01590">
    <property type="entry name" value="HTHFIS"/>
</dbReference>
<dbReference type="RefSeq" id="WP_146521954.1">
    <property type="nucleotide sequence ID" value="NZ_CP151726.1"/>
</dbReference>
<evidence type="ECO:0000256" key="8">
    <source>
        <dbReference type="ARBA" id="ARBA00023012"/>
    </source>
</evidence>
<organism evidence="19 20">
    <name type="scientific">Stieleria varia</name>
    <dbReference type="NCBI Taxonomy" id="2528005"/>
    <lineage>
        <taxon>Bacteria</taxon>
        <taxon>Pseudomonadati</taxon>
        <taxon>Planctomycetota</taxon>
        <taxon>Planctomycetia</taxon>
        <taxon>Pirellulales</taxon>
        <taxon>Pirellulaceae</taxon>
        <taxon>Stieleria</taxon>
    </lineage>
</organism>
<evidence type="ECO:0000256" key="6">
    <source>
        <dbReference type="ARBA" id="ARBA00022741"/>
    </source>
</evidence>
<dbReference type="Gene3D" id="1.10.10.60">
    <property type="entry name" value="Homeodomain-like"/>
    <property type="match status" value="1"/>
</dbReference>
<dbReference type="GO" id="GO:0000160">
    <property type="term" value="P:phosphorelay signal transduction system"/>
    <property type="evidence" value="ECO:0007669"/>
    <property type="project" value="UniProtKB-KW"/>
</dbReference>
<dbReference type="SUPFAM" id="SSF52172">
    <property type="entry name" value="CheY-like"/>
    <property type="match status" value="1"/>
</dbReference>
<keyword evidence="20" id="KW-1185">Reference proteome</keyword>
<dbReference type="Gene3D" id="1.10.8.60">
    <property type="match status" value="1"/>
</dbReference>
<dbReference type="Proteomes" id="UP000320176">
    <property type="component" value="Unassembled WGS sequence"/>
</dbReference>
<dbReference type="PROSITE" id="PS50110">
    <property type="entry name" value="RESPONSE_REGULATORY"/>
    <property type="match status" value="1"/>
</dbReference>
<evidence type="ECO:0000256" key="5">
    <source>
        <dbReference type="ARBA" id="ARBA00022553"/>
    </source>
</evidence>
<keyword evidence="4" id="KW-0678">Repressor</keyword>
<dbReference type="InterPro" id="IPR027417">
    <property type="entry name" value="P-loop_NTPase"/>
</dbReference>
<evidence type="ECO:0000256" key="4">
    <source>
        <dbReference type="ARBA" id="ARBA00022491"/>
    </source>
</evidence>
<dbReference type="SMART" id="SM00448">
    <property type="entry name" value="REC"/>
    <property type="match status" value="1"/>
</dbReference>
<dbReference type="Pfam" id="PF00072">
    <property type="entry name" value="Response_reg"/>
    <property type="match status" value="1"/>
</dbReference>
<proteinExistence type="predicted"/>
<dbReference type="InterPro" id="IPR025662">
    <property type="entry name" value="Sigma_54_int_dom_ATP-bd_1"/>
</dbReference>
<dbReference type="PROSITE" id="PS50045">
    <property type="entry name" value="SIGMA54_INTERACT_4"/>
    <property type="match status" value="1"/>
</dbReference>
<evidence type="ECO:0000256" key="2">
    <source>
        <dbReference type="ARBA" id="ARBA00019059"/>
    </source>
</evidence>
<dbReference type="OrthoDB" id="9803970at2"/>
<dbReference type="GO" id="GO:0006355">
    <property type="term" value="P:regulation of DNA-templated transcription"/>
    <property type="evidence" value="ECO:0007669"/>
    <property type="project" value="InterPro"/>
</dbReference>
<protein>
    <recommendedName>
        <fullName evidence="2">DNA-binding transcriptional regulator NtrC</fullName>
    </recommendedName>
    <alternativeName>
        <fullName evidence="14">Nitrogen regulation protein NR(I)</fullName>
    </alternativeName>
    <alternativeName>
        <fullName evidence="15">Nitrogen regulator I</fullName>
    </alternativeName>
</protein>
<dbReference type="GO" id="GO:0005524">
    <property type="term" value="F:ATP binding"/>
    <property type="evidence" value="ECO:0007669"/>
    <property type="project" value="UniProtKB-KW"/>
</dbReference>
<dbReference type="InterPro" id="IPR009057">
    <property type="entry name" value="Homeodomain-like_sf"/>
</dbReference>
<evidence type="ECO:0000259" key="18">
    <source>
        <dbReference type="PROSITE" id="PS50110"/>
    </source>
</evidence>
<evidence type="ECO:0000256" key="10">
    <source>
        <dbReference type="ARBA" id="ARBA00023125"/>
    </source>
</evidence>
<feature type="domain" description="Response regulatory" evidence="18">
    <location>
        <begin position="3"/>
        <end position="117"/>
    </location>
</feature>
<keyword evidence="13" id="KW-0535">Nitrogen fixation</keyword>